<feature type="chain" id="PRO_5001488168" description="Fatty-acid and retinol-binding protein 1" evidence="1">
    <location>
        <begin position="22"/>
        <end position="223"/>
    </location>
</feature>
<dbReference type="OrthoDB" id="5793703at2759"/>
<dbReference type="EMBL" id="JARK01001427">
    <property type="protein sequence ID" value="EYC03903.1"/>
    <property type="molecule type" value="Genomic_DNA"/>
</dbReference>
<name>A0A016TMZ8_9BILA</name>
<evidence type="ECO:0000313" key="2">
    <source>
        <dbReference type="EMBL" id="EYC03903.1"/>
    </source>
</evidence>
<reference evidence="3" key="1">
    <citation type="journal article" date="2015" name="Nat. Genet.">
        <title>The genome and transcriptome of the zoonotic hookworm Ancylostoma ceylanicum identify infection-specific gene families.</title>
        <authorList>
            <person name="Schwarz E.M."/>
            <person name="Hu Y."/>
            <person name="Antoshechkin I."/>
            <person name="Miller M.M."/>
            <person name="Sternberg P.W."/>
            <person name="Aroian R.V."/>
        </authorList>
    </citation>
    <scope>NUCLEOTIDE SEQUENCE</scope>
    <source>
        <strain evidence="3">HY135</strain>
    </source>
</reference>
<dbReference type="AlphaFoldDB" id="A0A016TMZ8"/>
<dbReference type="Proteomes" id="UP000024635">
    <property type="component" value="Unassembled WGS sequence"/>
</dbReference>
<evidence type="ECO:0008006" key="4">
    <source>
        <dbReference type="Google" id="ProtNLM"/>
    </source>
</evidence>
<evidence type="ECO:0000313" key="3">
    <source>
        <dbReference type="Proteomes" id="UP000024635"/>
    </source>
</evidence>
<sequence>MNLLSYFVLAALFFSTAMVDALAIVDRLFGVAVNAGGLLVNNRPFTLSTLNRYLSMMENNPYFIPQEVQELLFNLRPETRTQIVDVFNDVAAGRVLVSNDKMKIAFYIAKRVPELNERFPQALATIRKNLGCMSQDTRDQMRPWYERAIATLAAPRQRLVSGISAWMADLKEAFDEADDSVKEDIQRCEPEAYRIITSDYINNFAEGARIFSDAPVAVGHIEF</sequence>
<evidence type="ECO:0000256" key="1">
    <source>
        <dbReference type="SAM" id="SignalP"/>
    </source>
</evidence>
<accession>A0A016TMZ8</accession>
<proteinExistence type="predicted"/>
<keyword evidence="3" id="KW-1185">Reference proteome</keyword>
<organism evidence="2 3">
    <name type="scientific">Ancylostoma ceylanicum</name>
    <dbReference type="NCBI Taxonomy" id="53326"/>
    <lineage>
        <taxon>Eukaryota</taxon>
        <taxon>Metazoa</taxon>
        <taxon>Ecdysozoa</taxon>
        <taxon>Nematoda</taxon>
        <taxon>Chromadorea</taxon>
        <taxon>Rhabditida</taxon>
        <taxon>Rhabditina</taxon>
        <taxon>Rhabditomorpha</taxon>
        <taxon>Strongyloidea</taxon>
        <taxon>Ancylostomatidae</taxon>
        <taxon>Ancylostomatinae</taxon>
        <taxon>Ancylostoma</taxon>
    </lineage>
</organism>
<feature type="signal peptide" evidence="1">
    <location>
        <begin position="1"/>
        <end position="21"/>
    </location>
</feature>
<comment type="caution">
    <text evidence="2">The sequence shown here is derived from an EMBL/GenBank/DDBJ whole genome shotgun (WGS) entry which is preliminary data.</text>
</comment>
<gene>
    <name evidence="2" type="primary">Acey_s0091.g2486</name>
    <name evidence="2" type="ORF">Y032_0091g2486</name>
</gene>
<protein>
    <recommendedName>
        <fullName evidence="4">Fatty-acid and retinol-binding protein 1</fullName>
    </recommendedName>
</protein>
<keyword evidence="1" id="KW-0732">Signal</keyword>